<evidence type="ECO:0000313" key="4">
    <source>
        <dbReference type="EMBL" id="KPQ32788.1"/>
    </source>
</evidence>
<organism evidence="4 5">
    <name type="scientific">Phormidesmis priestleyi Ana</name>
    <dbReference type="NCBI Taxonomy" id="1666911"/>
    <lineage>
        <taxon>Bacteria</taxon>
        <taxon>Bacillati</taxon>
        <taxon>Cyanobacteriota</taxon>
        <taxon>Cyanophyceae</taxon>
        <taxon>Leptolyngbyales</taxon>
        <taxon>Leptolyngbyaceae</taxon>
        <taxon>Phormidesmis</taxon>
    </lineage>
</organism>
<accession>A0A0P7ZIW8</accession>
<sequence length="241" mass="26587">MSEYYLVDVKSITTKAPRSSFKVDEIDALAQSILSSGGLLSPLLLKQTGIESYEVLAGDLEYYAAARAKELNPRAAEMVNAFVVPNDLAETAVKQLEALKKISTTQSPATKPAEAKQTKGNSFEGQRLTNLEARMEEIFGDIKQTRQQDMHSLEQKITALQHQLPTKIEPLEVFNTASTAELLQKMNMAAIKGKTAEKLINGIEKARSKEPFTSFKDVIKRVDGLGDGRMLTMLDAWGGMY</sequence>
<evidence type="ECO:0000259" key="3">
    <source>
        <dbReference type="Pfam" id="PF02195"/>
    </source>
</evidence>
<dbReference type="EMBL" id="LJZR01000046">
    <property type="protein sequence ID" value="KPQ32788.1"/>
    <property type="molecule type" value="Genomic_DNA"/>
</dbReference>
<proteinExistence type="predicted"/>
<evidence type="ECO:0000256" key="2">
    <source>
        <dbReference type="SAM" id="MobiDB-lite"/>
    </source>
</evidence>
<comment type="caution">
    <text evidence="4">The sequence shown here is derived from an EMBL/GenBank/DDBJ whole genome shotgun (WGS) entry which is preliminary data.</text>
</comment>
<protein>
    <submittedName>
        <fullName evidence="4">ParB-like nuclease domain</fullName>
    </submittedName>
</protein>
<reference evidence="4 5" key="1">
    <citation type="submission" date="2015-09" db="EMBL/GenBank/DDBJ databases">
        <title>Identification and resolution of microdiversity through metagenomic sequencing of parallel consortia.</title>
        <authorList>
            <person name="Nelson W.C."/>
            <person name="Romine M.F."/>
            <person name="Lindemann S.R."/>
        </authorList>
    </citation>
    <scope>NUCLEOTIDE SEQUENCE [LARGE SCALE GENOMIC DNA]</scope>
    <source>
        <strain evidence="4">Ana</strain>
    </source>
</reference>
<gene>
    <name evidence="4" type="ORF">HLUCCA11_20605</name>
</gene>
<dbReference type="InterPro" id="IPR003115">
    <property type="entry name" value="ParB_N"/>
</dbReference>
<evidence type="ECO:0000313" key="5">
    <source>
        <dbReference type="Proteomes" id="UP000050465"/>
    </source>
</evidence>
<feature type="compositionally biased region" description="Polar residues" evidence="2">
    <location>
        <begin position="118"/>
        <end position="127"/>
    </location>
</feature>
<dbReference type="Gene3D" id="3.90.1530.30">
    <property type="match status" value="1"/>
</dbReference>
<name>A0A0P7ZIW8_9CYAN</name>
<evidence type="ECO:0000256" key="1">
    <source>
        <dbReference type="SAM" id="Coils"/>
    </source>
</evidence>
<dbReference type="Pfam" id="PF02195">
    <property type="entry name" value="ParB_N"/>
    <property type="match status" value="1"/>
</dbReference>
<feature type="region of interest" description="Disordered" evidence="2">
    <location>
        <begin position="104"/>
        <end position="127"/>
    </location>
</feature>
<dbReference type="Proteomes" id="UP000050465">
    <property type="component" value="Unassembled WGS sequence"/>
</dbReference>
<keyword evidence="1" id="KW-0175">Coiled coil</keyword>
<feature type="domain" description="ParB-like N-terminal" evidence="3">
    <location>
        <begin position="7"/>
        <end position="70"/>
    </location>
</feature>
<dbReference type="STRING" id="1666911.HLUCCA11_20605"/>
<dbReference type="SUPFAM" id="SSF160975">
    <property type="entry name" value="AF1531-like"/>
    <property type="match status" value="1"/>
</dbReference>
<feature type="coiled-coil region" evidence="1">
    <location>
        <begin position="128"/>
        <end position="163"/>
    </location>
</feature>
<dbReference type="AlphaFoldDB" id="A0A0P7ZIW8"/>